<feature type="compositionally biased region" description="Polar residues" evidence="9">
    <location>
        <begin position="203"/>
        <end position="227"/>
    </location>
</feature>
<keyword evidence="10" id="KW-1133">Transmembrane helix</keyword>
<keyword evidence="8" id="KW-0449">Lipoprotein</keyword>
<evidence type="ECO:0000313" key="13">
    <source>
        <dbReference type="EMBL" id="KAF2640164.1"/>
    </source>
</evidence>
<feature type="region of interest" description="Disordered" evidence="9">
    <location>
        <begin position="357"/>
        <end position="398"/>
    </location>
</feature>
<reference evidence="13" key="1">
    <citation type="journal article" date="2020" name="Stud. Mycol.">
        <title>101 Dothideomycetes genomes: a test case for predicting lifestyles and emergence of pathogens.</title>
        <authorList>
            <person name="Haridas S."/>
            <person name="Albert R."/>
            <person name="Binder M."/>
            <person name="Bloem J."/>
            <person name="Labutti K."/>
            <person name="Salamov A."/>
            <person name="Andreopoulos B."/>
            <person name="Baker S."/>
            <person name="Barry K."/>
            <person name="Bills G."/>
            <person name="Bluhm B."/>
            <person name="Cannon C."/>
            <person name="Castanera R."/>
            <person name="Culley D."/>
            <person name="Daum C."/>
            <person name="Ezra D."/>
            <person name="Gonzalez J."/>
            <person name="Henrissat B."/>
            <person name="Kuo A."/>
            <person name="Liang C."/>
            <person name="Lipzen A."/>
            <person name="Lutzoni F."/>
            <person name="Magnuson J."/>
            <person name="Mondo S."/>
            <person name="Nolan M."/>
            <person name="Ohm R."/>
            <person name="Pangilinan J."/>
            <person name="Park H.-J."/>
            <person name="Ramirez L."/>
            <person name="Alfaro M."/>
            <person name="Sun H."/>
            <person name="Tritt A."/>
            <person name="Yoshinaga Y."/>
            <person name="Zwiers L.-H."/>
            <person name="Turgeon B."/>
            <person name="Goodwin S."/>
            <person name="Spatafora J."/>
            <person name="Crous P."/>
            <person name="Grigoriev I."/>
        </authorList>
    </citation>
    <scope>NUCLEOTIDE SEQUENCE</scope>
    <source>
        <strain evidence="13">CBS 473.64</strain>
    </source>
</reference>
<keyword evidence="5" id="KW-0325">Glycoprotein</keyword>
<evidence type="ECO:0000256" key="7">
    <source>
        <dbReference type="ARBA" id="ARBA00023157"/>
    </source>
</evidence>
<feature type="compositionally biased region" description="Pro residues" evidence="9">
    <location>
        <begin position="388"/>
        <end position="398"/>
    </location>
</feature>
<accession>A0A6A6S1Q4</accession>
<gene>
    <name evidence="13" type="ORF">P280DRAFT_480642</name>
</gene>
<feature type="region of interest" description="Disordered" evidence="9">
    <location>
        <begin position="23"/>
        <end position="61"/>
    </location>
</feature>
<dbReference type="OrthoDB" id="3800933at2759"/>
<evidence type="ECO:0000259" key="12">
    <source>
        <dbReference type="Pfam" id="PF05730"/>
    </source>
</evidence>
<keyword evidence="5" id="KW-0336">GPI-anchor</keyword>
<evidence type="ECO:0000256" key="4">
    <source>
        <dbReference type="ARBA" id="ARBA00022525"/>
    </source>
</evidence>
<keyword evidence="7" id="KW-1015">Disulfide bond</keyword>
<organism evidence="13 14">
    <name type="scientific">Massarina eburnea CBS 473.64</name>
    <dbReference type="NCBI Taxonomy" id="1395130"/>
    <lineage>
        <taxon>Eukaryota</taxon>
        <taxon>Fungi</taxon>
        <taxon>Dikarya</taxon>
        <taxon>Ascomycota</taxon>
        <taxon>Pezizomycotina</taxon>
        <taxon>Dothideomycetes</taxon>
        <taxon>Pleosporomycetidae</taxon>
        <taxon>Pleosporales</taxon>
        <taxon>Massarineae</taxon>
        <taxon>Massarinaceae</taxon>
        <taxon>Massarina</taxon>
    </lineage>
</organism>
<protein>
    <recommendedName>
        <fullName evidence="12">CFEM domain-containing protein</fullName>
    </recommendedName>
</protein>
<evidence type="ECO:0000256" key="8">
    <source>
        <dbReference type="ARBA" id="ARBA00023288"/>
    </source>
</evidence>
<evidence type="ECO:0000256" key="9">
    <source>
        <dbReference type="SAM" id="MobiDB-lite"/>
    </source>
</evidence>
<feature type="signal peptide" evidence="11">
    <location>
        <begin position="1"/>
        <end position="18"/>
    </location>
</feature>
<comment type="similarity">
    <text evidence="3">Belongs to the RBT5 family.</text>
</comment>
<dbReference type="GO" id="GO:0098552">
    <property type="term" value="C:side of membrane"/>
    <property type="evidence" value="ECO:0007669"/>
    <property type="project" value="UniProtKB-KW"/>
</dbReference>
<keyword evidence="10" id="KW-0472">Membrane</keyword>
<dbReference type="AlphaFoldDB" id="A0A6A6S1Q4"/>
<dbReference type="Proteomes" id="UP000799753">
    <property type="component" value="Unassembled WGS sequence"/>
</dbReference>
<evidence type="ECO:0000313" key="14">
    <source>
        <dbReference type="Proteomes" id="UP000799753"/>
    </source>
</evidence>
<evidence type="ECO:0000256" key="5">
    <source>
        <dbReference type="ARBA" id="ARBA00022622"/>
    </source>
</evidence>
<feature type="chain" id="PRO_5025642256" description="CFEM domain-containing protein" evidence="11">
    <location>
        <begin position="19"/>
        <end position="398"/>
    </location>
</feature>
<dbReference type="EMBL" id="MU006785">
    <property type="protein sequence ID" value="KAF2640164.1"/>
    <property type="molecule type" value="Genomic_DNA"/>
</dbReference>
<evidence type="ECO:0000256" key="1">
    <source>
        <dbReference type="ARBA" id="ARBA00004589"/>
    </source>
</evidence>
<feature type="compositionally biased region" description="Low complexity" evidence="9">
    <location>
        <begin position="187"/>
        <end position="202"/>
    </location>
</feature>
<evidence type="ECO:0000256" key="11">
    <source>
        <dbReference type="SAM" id="SignalP"/>
    </source>
</evidence>
<dbReference type="InterPro" id="IPR008427">
    <property type="entry name" value="Extracellular_membr_CFEM_dom"/>
</dbReference>
<keyword evidence="4" id="KW-0964">Secreted</keyword>
<comment type="subcellular location">
    <subcellularLocation>
        <location evidence="1">Membrane</location>
        <topology evidence="1">Lipid-anchor</topology>
        <topology evidence="1">GPI-anchor</topology>
    </subcellularLocation>
    <subcellularLocation>
        <location evidence="2">Secreted</location>
    </subcellularLocation>
</comment>
<dbReference type="GO" id="GO:0005576">
    <property type="term" value="C:extracellular region"/>
    <property type="evidence" value="ECO:0007669"/>
    <property type="project" value="UniProtKB-SubCell"/>
</dbReference>
<keyword evidence="6 11" id="KW-0732">Signal</keyword>
<feature type="transmembrane region" description="Helical" evidence="10">
    <location>
        <begin position="245"/>
        <end position="268"/>
    </location>
</feature>
<evidence type="ECO:0000256" key="6">
    <source>
        <dbReference type="ARBA" id="ARBA00022729"/>
    </source>
</evidence>
<name>A0A6A6S1Q4_9PLEO</name>
<feature type="compositionally biased region" description="Basic and acidic residues" evidence="9">
    <location>
        <begin position="36"/>
        <end position="53"/>
    </location>
</feature>
<feature type="domain" description="CFEM" evidence="12">
    <location>
        <begin position="65"/>
        <end position="133"/>
    </location>
</feature>
<sequence length="398" mass="41617">MRLLLFLLVAFIAIGVQANDVKPVEKPSGKPVNDIKPVEKPSGKPDIKSDDKPPAPSATGRNLPSNCVDQCFKPSGKFYSCDTNDFPCICTKDRRFIDEYADKIAPCVKVRDPMKCTEGGLESFMDAFQDICAQVGNPITHYPDDIKTWIDTALFTKYTVTHSDSTSESTPTSSKVSTVTQGSGTIASASSDPAQPAPASVSDTTVVKTENGKPTTVVLSASATSGVHTADEEGKNAGMTPGKKIAMGVGVTIAVLLLPIAGALIMFLRRRRKAAKISAAADEPPPVPVKMPQMSENPPPYSNEIAMPSELDGGAQLKIGEGAGPSELDGADANATFSPVRASVMSFELADTSVTPTMVAHPSGSQAQGVEGGAGENGFAFELDDTPSSPPEVPRSSA</sequence>
<evidence type="ECO:0000256" key="2">
    <source>
        <dbReference type="ARBA" id="ARBA00004613"/>
    </source>
</evidence>
<keyword evidence="10" id="KW-0812">Transmembrane</keyword>
<feature type="region of interest" description="Disordered" evidence="9">
    <location>
        <begin position="162"/>
        <end position="242"/>
    </location>
</feature>
<feature type="compositionally biased region" description="Low complexity" evidence="9">
    <location>
        <begin position="162"/>
        <end position="180"/>
    </location>
</feature>
<keyword evidence="14" id="KW-1185">Reference proteome</keyword>
<dbReference type="Pfam" id="PF05730">
    <property type="entry name" value="CFEM"/>
    <property type="match status" value="1"/>
</dbReference>
<evidence type="ECO:0000256" key="10">
    <source>
        <dbReference type="SAM" id="Phobius"/>
    </source>
</evidence>
<proteinExistence type="inferred from homology"/>
<evidence type="ECO:0000256" key="3">
    <source>
        <dbReference type="ARBA" id="ARBA00010031"/>
    </source>
</evidence>